<dbReference type="PROSITE" id="PS50928">
    <property type="entry name" value="ABC_TM1"/>
    <property type="match status" value="2"/>
</dbReference>
<feature type="transmembrane region" description="Helical" evidence="8">
    <location>
        <begin position="206"/>
        <end position="224"/>
    </location>
</feature>
<evidence type="ECO:0000256" key="7">
    <source>
        <dbReference type="ARBA" id="ARBA00023136"/>
    </source>
</evidence>
<dbReference type="Pfam" id="PF00528">
    <property type="entry name" value="BPD_transp_1"/>
    <property type="match status" value="1"/>
</dbReference>
<organism evidence="10 11">
    <name type="scientific">Ramlibacter pinisoli</name>
    <dbReference type="NCBI Taxonomy" id="2682844"/>
    <lineage>
        <taxon>Bacteria</taxon>
        <taxon>Pseudomonadati</taxon>
        <taxon>Pseudomonadota</taxon>
        <taxon>Betaproteobacteria</taxon>
        <taxon>Burkholderiales</taxon>
        <taxon>Comamonadaceae</taxon>
        <taxon>Ramlibacter</taxon>
    </lineage>
</organism>
<feature type="transmembrane region" description="Helical" evidence="8">
    <location>
        <begin position="424"/>
        <end position="444"/>
    </location>
</feature>
<gene>
    <name evidence="10" type="ORF">GON04_03445</name>
</gene>
<protein>
    <submittedName>
        <fullName evidence="10">ABC transporter permease subunit</fullName>
    </submittedName>
</protein>
<keyword evidence="4" id="KW-1003">Cell membrane</keyword>
<sequence length="591" mass="63628">MTTLARVTVLRLAVVPVLLLLLLFFYYPLVRIAGLSVHFPAFTLAEFTAALNPVNSAIALRTFVIAASVTGLCLLIGYPTAAFLSQLRGTAKKVVIFCVVMPFLTSLLVRSYAWVVLLGDEGAINRALMALHLIDRPLELLYSRAGMMIGMVHVMLPIMILPVYSSMQAMDPMLWRAAQGLGSGRIRAFLTVYFPQTLSGVRGGCILVFIISLGFYITPAMLGHSSDLMLGNLVANNVESSLNFGFASALALVLLGGTLLIFLALGGVSLRAKGAKQADDADVPARGSARSLSRLLPSQLADLTPAVALSGLRWRRQREREQASGGLNGRHLLFAFGTLACIYLVLPSVIVVIASFNGRDTLAFPPTEWSLRWYEFLLRDADWRHAGLASLKIAGTSGLLTVLLGTAAAYGIARLSPRNEGRLFYGLALAPMVVPTVVTALGAFKVLSDLGLYGTLSGVVAMHICLSIPLVVVVMVAAFSTFDYRLEMASQSLGASRSMTFKRVMMPLLLPSLLTATLLAFLHSFDELIITGLIAGTKVVTIPIKMWENIRNQVDPVIAAVSTLLILLPFLMLLLQRTPKGAHAVSPPLHA</sequence>
<keyword evidence="6 8" id="KW-1133">Transmembrane helix</keyword>
<evidence type="ECO:0000313" key="11">
    <source>
        <dbReference type="Proteomes" id="UP000469385"/>
    </source>
</evidence>
<dbReference type="Proteomes" id="UP000469385">
    <property type="component" value="Unassembled WGS sequence"/>
</dbReference>
<evidence type="ECO:0000256" key="5">
    <source>
        <dbReference type="ARBA" id="ARBA00022692"/>
    </source>
</evidence>
<feature type="transmembrane region" description="Helical" evidence="8">
    <location>
        <begin position="456"/>
        <end position="482"/>
    </location>
</feature>
<evidence type="ECO:0000256" key="8">
    <source>
        <dbReference type="RuleBase" id="RU363032"/>
    </source>
</evidence>
<evidence type="ECO:0000259" key="9">
    <source>
        <dbReference type="PROSITE" id="PS50928"/>
    </source>
</evidence>
<evidence type="ECO:0000256" key="6">
    <source>
        <dbReference type="ARBA" id="ARBA00022989"/>
    </source>
</evidence>
<evidence type="ECO:0000256" key="3">
    <source>
        <dbReference type="ARBA" id="ARBA00022448"/>
    </source>
</evidence>
<dbReference type="RefSeq" id="WP_157396587.1">
    <property type="nucleotide sequence ID" value="NZ_WSEL01000003.1"/>
</dbReference>
<dbReference type="Gene3D" id="1.10.3720.10">
    <property type="entry name" value="MetI-like"/>
    <property type="match status" value="2"/>
</dbReference>
<keyword evidence="11" id="KW-1185">Reference proteome</keyword>
<dbReference type="EMBL" id="WSEL01000003">
    <property type="protein sequence ID" value="MVQ28486.1"/>
    <property type="molecule type" value="Genomic_DNA"/>
</dbReference>
<dbReference type="InterPro" id="IPR035906">
    <property type="entry name" value="MetI-like_sf"/>
</dbReference>
<feature type="transmembrane region" description="Helical" evidence="8">
    <location>
        <begin position="393"/>
        <end position="412"/>
    </location>
</feature>
<feature type="transmembrane region" description="Helical" evidence="8">
    <location>
        <begin position="7"/>
        <end position="26"/>
    </location>
</feature>
<comment type="similarity">
    <text evidence="2">Belongs to the binding-protein-dependent transport system permease family. CysTW subfamily.</text>
</comment>
<evidence type="ECO:0000256" key="1">
    <source>
        <dbReference type="ARBA" id="ARBA00004651"/>
    </source>
</evidence>
<comment type="subcellular location">
    <subcellularLocation>
        <location evidence="1 8">Cell membrane</location>
        <topology evidence="1 8">Multi-pass membrane protein</topology>
    </subcellularLocation>
</comment>
<feature type="transmembrane region" description="Helical" evidence="8">
    <location>
        <begin position="244"/>
        <end position="268"/>
    </location>
</feature>
<feature type="transmembrane region" description="Helical" evidence="8">
    <location>
        <begin position="332"/>
        <end position="356"/>
    </location>
</feature>
<dbReference type="CDD" id="cd06261">
    <property type="entry name" value="TM_PBP2"/>
    <property type="match status" value="2"/>
</dbReference>
<feature type="transmembrane region" description="Helical" evidence="8">
    <location>
        <begin position="63"/>
        <end position="82"/>
    </location>
</feature>
<reference evidence="10 11" key="1">
    <citation type="submission" date="2019-12" db="EMBL/GenBank/DDBJ databases">
        <authorList>
            <person name="Huq M.A."/>
        </authorList>
    </citation>
    <scope>NUCLEOTIDE SEQUENCE [LARGE SCALE GENOMIC DNA]</scope>
    <source>
        <strain evidence="10 11">MAH-25</strain>
    </source>
</reference>
<name>A0A6N8IQR5_9BURK</name>
<evidence type="ECO:0000313" key="10">
    <source>
        <dbReference type="EMBL" id="MVQ28486.1"/>
    </source>
</evidence>
<dbReference type="SUPFAM" id="SSF161098">
    <property type="entry name" value="MetI-like"/>
    <property type="match status" value="2"/>
</dbReference>
<keyword evidence="7 8" id="KW-0472">Membrane</keyword>
<dbReference type="PANTHER" id="PTHR42929">
    <property type="entry name" value="INNER MEMBRANE ABC TRANSPORTER PERMEASE PROTEIN YDCU-RELATED-RELATED"/>
    <property type="match status" value="1"/>
</dbReference>
<dbReference type="InterPro" id="IPR000515">
    <property type="entry name" value="MetI-like"/>
</dbReference>
<feature type="transmembrane region" description="Helical" evidence="8">
    <location>
        <begin position="94"/>
        <end position="119"/>
    </location>
</feature>
<feature type="transmembrane region" description="Helical" evidence="8">
    <location>
        <begin position="503"/>
        <end position="522"/>
    </location>
</feature>
<feature type="transmembrane region" description="Helical" evidence="8">
    <location>
        <begin position="556"/>
        <end position="575"/>
    </location>
</feature>
<dbReference type="AlphaFoldDB" id="A0A6N8IQR5"/>
<keyword evidence="5 8" id="KW-0812">Transmembrane</keyword>
<dbReference type="GO" id="GO:0005886">
    <property type="term" value="C:plasma membrane"/>
    <property type="evidence" value="ECO:0007669"/>
    <property type="project" value="UniProtKB-SubCell"/>
</dbReference>
<evidence type="ECO:0000256" key="4">
    <source>
        <dbReference type="ARBA" id="ARBA00022475"/>
    </source>
</evidence>
<accession>A0A6N8IQR5</accession>
<comment type="caution">
    <text evidence="10">The sequence shown here is derived from an EMBL/GenBank/DDBJ whole genome shotgun (WGS) entry which is preliminary data.</text>
</comment>
<keyword evidence="3 8" id="KW-0813">Transport</keyword>
<feature type="domain" description="ABC transmembrane type-1" evidence="9">
    <location>
        <begin position="59"/>
        <end position="265"/>
    </location>
</feature>
<feature type="domain" description="ABC transmembrane type-1" evidence="9">
    <location>
        <begin position="387"/>
        <end position="576"/>
    </location>
</feature>
<feature type="transmembrane region" description="Helical" evidence="8">
    <location>
        <begin position="140"/>
        <end position="161"/>
    </location>
</feature>
<dbReference type="GO" id="GO:0055085">
    <property type="term" value="P:transmembrane transport"/>
    <property type="evidence" value="ECO:0007669"/>
    <property type="project" value="InterPro"/>
</dbReference>
<dbReference type="PANTHER" id="PTHR42929:SF5">
    <property type="entry name" value="ABC TRANSPORTER PERMEASE PROTEIN"/>
    <property type="match status" value="1"/>
</dbReference>
<evidence type="ECO:0000256" key="2">
    <source>
        <dbReference type="ARBA" id="ARBA00007069"/>
    </source>
</evidence>
<proteinExistence type="inferred from homology"/>